<comment type="caution">
    <text evidence="2">The sequence shown here is derived from an EMBL/GenBank/DDBJ whole genome shotgun (WGS) entry which is preliminary data.</text>
</comment>
<organism evidence="2 3">
    <name type="scientific">Sordaria macrospora (strain ATCC MYA-333 / DSM 997 / K(L3346) / K-hell)</name>
    <dbReference type="NCBI Taxonomy" id="771870"/>
    <lineage>
        <taxon>Eukaryota</taxon>
        <taxon>Fungi</taxon>
        <taxon>Dikarya</taxon>
        <taxon>Ascomycota</taxon>
        <taxon>Pezizomycotina</taxon>
        <taxon>Sordariomycetes</taxon>
        <taxon>Sordariomycetidae</taxon>
        <taxon>Sordariales</taxon>
        <taxon>Sordariaceae</taxon>
        <taxon>Sordaria</taxon>
    </lineage>
</organism>
<accession>F7WBV4</accession>
<dbReference type="PANTHER" id="PTHR35605">
    <property type="entry name" value="ECP2 EFFECTOR PROTEIN DOMAIN-CONTAINING PROTEIN-RELATED"/>
    <property type="match status" value="1"/>
</dbReference>
<keyword evidence="1" id="KW-0732">Signal</keyword>
<protein>
    <submittedName>
        <fullName evidence="2">WGS project CABT00000000 data, contig 2.86</fullName>
    </submittedName>
</protein>
<dbReference type="Proteomes" id="UP000001881">
    <property type="component" value="Unassembled WGS sequence"/>
</dbReference>
<keyword evidence="3" id="KW-1185">Reference proteome</keyword>
<evidence type="ECO:0000313" key="3">
    <source>
        <dbReference type="Proteomes" id="UP000001881"/>
    </source>
</evidence>
<dbReference type="PANTHER" id="PTHR35605:SF1">
    <property type="entry name" value="ECP2 EFFECTOR PROTEIN DOMAIN-CONTAINING PROTEIN-RELATED"/>
    <property type="match status" value="1"/>
</dbReference>
<sequence>MSFFKVLLSLACVALLHSEALAMVASRMDLQTRDDMPTFALISMTCTSSLAGYWAPRDGAYGAIAYLETKAGTPDIPASTAPIQCVDVACHQTAGFVQGAAIVFCNDPTDKNLPSYKWIADGARRIVESEECKKDLVKNGINDTWVAGETMYENGWHVAVRASYCVGSPTEKILPSYKWVADGACRIVDVSLCKIDIKGKNDTMVMGKAVYEDG</sequence>
<dbReference type="GeneID" id="10801165"/>
<dbReference type="EMBL" id="CABT02000086">
    <property type="protein sequence ID" value="CCC05498.1"/>
    <property type="molecule type" value="Genomic_DNA"/>
</dbReference>
<dbReference type="InParanoid" id="F7WBV4"/>
<dbReference type="VEuPathDB" id="FungiDB:SMAC_09345"/>
<evidence type="ECO:0000313" key="2">
    <source>
        <dbReference type="EMBL" id="CCC05498.1"/>
    </source>
</evidence>
<proteinExistence type="predicted"/>
<dbReference type="KEGG" id="smp:10801165"/>
<feature type="signal peptide" evidence="1">
    <location>
        <begin position="1"/>
        <end position="22"/>
    </location>
</feature>
<feature type="chain" id="PRO_5003364366" evidence="1">
    <location>
        <begin position="23"/>
        <end position="214"/>
    </location>
</feature>
<dbReference type="AlphaFoldDB" id="F7WBV4"/>
<gene>
    <name evidence="2" type="ORF">SMAC_09345</name>
</gene>
<dbReference type="HOGENOM" id="CLU_1289653_0_0_1"/>
<reference evidence="2 3" key="1">
    <citation type="journal article" date="2010" name="PLoS Genet.">
        <title>De novo assembly of a 40 Mb eukaryotic genome from short sequence reads: Sordaria macrospora, a model organism for fungal morphogenesis.</title>
        <authorList>
            <person name="Nowrousian M."/>
            <person name="Stajich J."/>
            <person name="Chu M."/>
            <person name="Engh I."/>
            <person name="Espagne E."/>
            <person name="Halliday K."/>
            <person name="Kamerewerd J."/>
            <person name="Kempken F."/>
            <person name="Knab B."/>
            <person name="Kuo H.C."/>
            <person name="Osiewacz H.D."/>
            <person name="Poeggeler S."/>
            <person name="Read N."/>
            <person name="Seiler S."/>
            <person name="Smith K."/>
            <person name="Zickler D."/>
            <person name="Kueck U."/>
            <person name="Freitag M."/>
        </authorList>
    </citation>
    <scope>NUCLEOTIDE SEQUENCE [LARGE SCALE GENOMIC DNA]</scope>
    <source>
        <strain evidence="3">ATCC MYA-333 / DSM 997 / K(L3346) / K-hell</strain>
        <tissue evidence="2">Mycelium</tissue>
    </source>
</reference>
<name>F7WBV4_SORMK</name>
<evidence type="ECO:0000256" key="1">
    <source>
        <dbReference type="SAM" id="SignalP"/>
    </source>
</evidence>